<keyword evidence="3" id="KW-0808">Transferase</keyword>
<reference evidence="14 15" key="2">
    <citation type="journal article" date="2013" name="Biotechnol. Biofuels">
        <title>Global transcriptome analysis of Clostridium thermocellum ATCC 27405 during growth on dilute acid pretreated Populus and switchgrass.</title>
        <authorList>
            <person name="Wilson C.M."/>
            <person name="Rodriguez M.Jr."/>
            <person name="Johnson C.M."/>
            <person name="Martin S.L."/>
            <person name="Chu T.M."/>
            <person name="Wolfinger R.D."/>
            <person name="Hauser L.J."/>
            <person name="Land M.L."/>
            <person name="Klingeman D.M."/>
            <person name="Syed M.H."/>
            <person name="Ragauskas A.J."/>
            <person name="Tschaplinski T.J."/>
            <person name="Mielenz J.R."/>
            <person name="Brown S.D."/>
        </authorList>
    </citation>
    <scope>NUCLEOTIDE SEQUENCE [LARGE SCALE GENOMIC DNA]</scope>
    <source>
        <strain evidence="15">ATCC 27405 / DSM 1237 / JCM 9322 / NBRC 103400 / NCIMB 10682 / NRRL B-4536 / VPI 7372</strain>
    </source>
</reference>
<evidence type="ECO:0000313" key="14">
    <source>
        <dbReference type="EMBL" id="ABN53348.1"/>
    </source>
</evidence>
<dbReference type="InterPro" id="IPR050238">
    <property type="entry name" value="DNA_Rep/Repair_Clamp_Loader"/>
</dbReference>
<dbReference type="EC" id="2.7.7.7" evidence="2"/>
<dbReference type="Gene3D" id="1.10.8.60">
    <property type="match status" value="1"/>
</dbReference>
<dbReference type="HOGENOM" id="CLU_006229_0_8_9"/>
<dbReference type="Gene3D" id="1.20.272.10">
    <property type="match status" value="1"/>
</dbReference>
<dbReference type="Pfam" id="PF22608">
    <property type="entry name" value="DNAX_ATPase_lid"/>
    <property type="match status" value="1"/>
</dbReference>
<organism evidence="14 15">
    <name type="scientific">Acetivibrio thermocellus (strain ATCC 27405 / DSM 1237 / JCM 9322 / NBRC 103400 / NCIMB 10682 / NRRL B-4536 / VPI 7372)</name>
    <name type="common">Clostridium thermocellum</name>
    <dbReference type="NCBI Taxonomy" id="203119"/>
    <lineage>
        <taxon>Bacteria</taxon>
        <taxon>Bacillati</taxon>
        <taxon>Bacillota</taxon>
        <taxon>Clostridia</taxon>
        <taxon>Eubacteriales</taxon>
        <taxon>Oscillospiraceae</taxon>
        <taxon>Acetivibrio</taxon>
    </lineage>
</organism>
<evidence type="ECO:0000256" key="6">
    <source>
        <dbReference type="ARBA" id="ARBA00022723"/>
    </source>
</evidence>
<dbReference type="PANTHER" id="PTHR11669:SF0">
    <property type="entry name" value="PROTEIN STICHEL-LIKE 2"/>
    <property type="match status" value="1"/>
</dbReference>
<evidence type="ECO:0000256" key="4">
    <source>
        <dbReference type="ARBA" id="ARBA00022695"/>
    </source>
</evidence>
<keyword evidence="10" id="KW-0239">DNA-directed DNA polymerase</keyword>
<evidence type="ECO:0000256" key="8">
    <source>
        <dbReference type="ARBA" id="ARBA00022833"/>
    </source>
</evidence>
<dbReference type="GO" id="GO:0003887">
    <property type="term" value="F:DNA-directed DNA polymerase activity"/>
    <property type="evidence" value="ECO:0007669"/>
    <property type="project" value="UniProtKB-KW"/>
</dbReference>
<evidence type="ECO:0000256" key="7">
    <source>
        <dbReference type="ARBA" id="ARBA00022741"/>
    </source>
</evidence>
<feature type="domain" description="AAA+ ATPase" evidence="13">
    <location>
        <begin position="37"/>
        <end position="179"/>
    </location>
</feature>
<dbReference type="GeneID" id="35803343"/>
<dbReference type="InterPro" id="IPR027417">
    <property type="entry name" value="P-loop_NTPase"/>
</dbReference>
<dbReference type="Pfam" id="PF12169">
    <property type="entry name" value="DNA_pol3_gamma3"/>
    <property type="match status" value="1"/>
</dbReference>
<evidence type="ECO:0000259" key="13">
    <source>
        <dbReference type="SMART" id="SM00382"/>
    </source>
</evidence>
<dbReference type="KEGG" id="cth:Cthe_2144"/>
<dbReference type="InterPro" id="IPR003593">
    <property type="entry name" value="AAA+_ATPase"/>
</dbReference>
<dbReference type="STRING" id="203119.Cthe_2144"/>
<dbReference type="InterPro" id="IPR012763">
    <property type="entry name" value="DNA_pol_III_sug/sutau_N"/>
</dbReference>
<dbReference type="RefSeq" id="WP_020457719.1">
    <property type="nucleotide sequence ID" value="NC_009012.1"/>
</dbReference>
<dbReference type="SUPFAM" id="SSF52540">
    <property type="entry name" value="P-loop containing nucleoside triphosphate hydrolases"/>
    <property type="match status" value="1"/>
</dbReference>
<dbReference type="InterPro" id="IPR008921">
    <property type="entry name" value="DNA_pol3_clamp-load_cplx_C"/>
</dbReference>
<dbReference type="Gene3D" id="3.40.50.300">
    <property type="entry name" value="P-loop containing nucleotide triphosphate hydrolases"/>
    <property type="match status" value="1"/>
</dbReference>
<dbReference type="FunFam" id="3.40.50.300:FF:000014">
    <property type="entry name" value="DNA polymerase III subunit gamma/tau"/>
    <property type="match status" value="1"/>
</dbReference>
<keyword evidence="9" id="KW-0067">ATP-binding</keyword>
<protein>
    <recommendedName>
        <fullName evidence="2">DNA-directed DNA polymerase</fullName>
        <ecNumber evidence="2">2.7.7.7</ecNumber>
    </recommendedName>
</protein>
<evidence type="ECO:0000256" key="10">
    <source>
        <dbReference type="ARBA" id="ARBA00022932"/>
    </source>
</evidence>
<sequence>MSYLALYRKWRPLVFEDVVEQEHVVRTLRNSICSGRIAHAYLFCGTRGTGKTTMAKIFSRAVNCLNPKDGDPCNQCEICQGILNGSLLDVIEIDAASNNSVDDIRVLRDEVIYTPSKARYKVYIIDEVHMLSTGAFNALLKTLEEPPAHVIFILATTEPHKLPATILSRCQRFDFRRIPVDSIVKRIEYIAKESGVEIRREASKLIAKLSDGALRDAISILDQCISLGSKELTYEDVLSVVGLVTDTFIAEVVDAIKNKEVGRVLNAVDELVMEGKNIGQFVSELVMYYRNLMICSSLSNPEDIIDASADSIQRMKEQCKGLELFEIVTVIKELSSLEAALKWSTHPRVLLETTLIKLCENRLDPGDAGVLERIRLLEKNVNDILEKGVAIPQNGSDGSGGSQKDSGSVDSDEKNSSPEVNERIEKKNIAKNVKGIEVWGKVLDELKSRGRMAVYAYLLDTKLIELGSNQVGIVFKNNGCKMLVEKSENLEVIEECLRECLGKEVRVKCFDEEDIVDTGKNDEEDKLVEKAQDFAQKFDVEVNIIDE</sequence>
<dbReference type="NCBIfam" id="TIGR02397">
    <property type="entry name" value="dnaX_nterm"/>
    <property type="match status" value="1"/>
</dbReference>
<accession>A3DHB9</accession>
<dbReference type="Proteomes" id="UP000002145">
    <property type="component" value="Chromosome"/>
</dbReference>
<comment type="similarity">
    <text evidence="1">Belongs to the DnaX/STICHEL family.</text>
</comment>
<dbReference type="SUPFAM" id="SSF48019">
    <property type="entry name" value="post-AAA+ oligomerization domain-like"/>
    <property type="match status" value="1"/>
</dbReference>
<keyword evidence="6" id="KW-0479">Metal-binding</keyword>
<evidence type="ECO:0000256" key="9">
    <source>
        <dbReference type="ARBA" id="ARBA00022840"/>
    </source>
</evidence>
<reference evidence="15" key="1">
    <citation type="submission" date="2007-02" db="EMBL/GenBank/DDBJ databases">
        <title>Complete sequence of Clostridium thermocellum ATCC 27405.</title>
        <authorList>
            <consortium name="US DOE Joint Genome Institute"/>
            <person name="Copeland A."/>
            <person name="Lucas S."/>
            <person name="Lapidus A."/>
            <person name="Barry K."/>
            <person name="Detter J.C."/>
            <person name="Glavina del Rio T."/>
            <person name="Hammon N."/>
            <person name="Israni S."/>
            <person name="Dalin E."/>
            <person name="Tice H."/>
            <person name="Pitluck S."/>
            <person name="Chertkov O."/>
            <person name="Brettin T."/>
            <person name="Bruce D."/>
            <person name="Han C."/>
            <person name="Tapia R."/>
            <person name="Gilna P."/>
            <person name="Schmutz J."/>
            <person name="Larimer F."/>
            <person name="Land M."/>
            <person name="Hauser L."/>
            <person name="Kyrpides N."/>
            <person name="Mikhailova N."/>
            <person name="Wu J.H.D."/>
            <person name="Newcomb M."/>
            <person name="Richardson P."/>
        </authorList>
    </citation>
    <scope>NUCLEOTIDE SEQUENCE [LARGE SCALE GENOMIC DNA]</scope>
    <source>
        <strain evidence="15">ATCC 27405 / DSM 1237 / JCM 9322 / NBRC 103400 / NCIMB 10682 / NRRL B-4536 / VPI 7372</strain>
    </source>
</reference>
<dbReference type="eggNOG" id="COG2812">
    <property type="taxonomic scope" value="Bacteria"/>
</dbReference>
<gene>
    <name evidence="14" type="ordered locus">Cthe_2144</name>
</gene>
<dbReference type="NCBIfam" id="NF004046">
    <property type="entry name" value="PRK05563.1"/>
    <property type="match status" value="1"/>
</dbReference>
<dbReference type="SMART" id="SM00382">
    <property type="entry name" value="AAA"/>
    <property type="match status" value="1"/>
</dbReference>
<keyword evidence="4" id="KW-0548">Nucleotidyltransferase</keyword>
<name>A3DHB9_ACET2</name>
<evidence type="ECO:0000256" key="5">
    <source>
        <dbReference type="ARBA" id="ARBA00022705"/>
    </source>
</evidence>
<dbReference type="PANTHER" id="PTHR11669">
    <property type="entry name" value="REPLICATION FACTOR C / DNA POLYMERASE III GAMMA-TAU SUBUNIT"/>
    <property type="match status" value="1"/>
</dbReference>
<evidence type="ECO:0000256" key="2">
    <source>
        <dbReference type="ARBA" id="ARBA00012417"/>
    </source>
</evidence>
<keyword evidence="7" id="KW-0547">Nucleotide-binding</keyword>
<dbReference type="GO" id="GO:0009360">
    <property type="term" value="C:DNA polymerase III complex"/>
    <property type="evidence" value="ECO:0007669"/>
    <property type="project" value="InterPro"/>
</dbReference>
<dbReference type="InterPro" id="IPR022754">
    <property type="entry name" value="DNA_pol_III_gamma-3"/>
</dbReference>
<dbReference type="CDD" id="cd18137">
    <property type="entry name" value="HLD_clamp_pol_III_gamma_tau"/>
    <property type="match status" value="1"/>
</dbReference>
<dbReference type="Pfam" id="PF13177">
    <property type="entry name" value="DNA_pol3_delta2"/>
    <property type="match status" value="1"/>
</dbReference>
<evidence type="ECO:0000256" key="12">
    <source>
        <dbReference type="SAM" id="MobiDB-lite"/>
    </source>
</evidence>
<dbReference type="OrthoDB" id="9810148at2"/>
<evidence type="ECO:0000256" key="3">
    <source>
        <dbReference type="ARBA" id="ARBA00022679"/>
    </source>
</evidence>
<dbReference type="InterPro" id="IPR045085">
    <property type="entry name" value="HLD_clamp_pol_III_gamma_tau"/>
</dbReference>
<dbReference type="GO" id="GO:0005524">
    <property type="term" value="F:ATP binding"/>
    <property type="evidence" value="ECO:0007669"/>
    <property type="project" value="UniProtKB-KW"/>
</dbReference>
<dbReference type="AlphaFoldDB" id="A3DHB9"/>
<feature type="compositionally biased region" description="Basic and acidic residues" evidence="12">
    <location>
        <begin position="411"/>
        <end position="424"/>
    </location>
</feature>
<comment type="catalytic activity">
    <reaction evidence="11">
        <text>DNA(n) + a 2'-deoxyribonucleoside 5'-triphosphate = DNA(n+1) + diphosphate</text>
        <dbReference type="Rhea" id="RHEA:22508"/>
        <dbReference type="Rhea" id="RHEA-COMP:17339"/>
        <dbReference type="Rhea" id="RHEA-COMP:17340"/>
        <dbReference type="ChEBI" id="CHEBI:33019"/>
        <dbReference type="ChEBI" id="CHEBI:61560"/>
        <dbReference type="ChEBI" id="CHEBI:173112"/>
        <dbReference type="EC" id="2.7.7.7"/>
    </reaction>
</comment>
<keyword evidence="8" id="KW-0862">Zinc</keyword>
<dbReference type="EMBL" id="CP000568">
    <property type="protein sequence ID" value="ABN53348.1"/>
    <property type="molecule type" value="Genomic_DNA"/>
</dbReference>
<dbReference type="CDD" id="cd00009">
    <property type="entry name" value="AAA"/>
    <property type="match status" value="1"/>
</dbReference>
<evidence type="ECO:0000256" key="11">
    <source>
        <dbReference type="ARBA" id="ARBA00049244"/>
    </source>
</evidence>
<evidence type="ECO:0000256" key="1">
    <source>
        <dbReference type="ARBA" id="ARBA00006360"/>
    </source>
</evidence>
<dbReference type="GO" id="GO:0006261">
    <property type="term" value="P:DNA-templated DNA replication"/>
    <property type="evidence" value="ECO:0007669"/>
    <property type="project" value="TreeGrafter"/>
</dbReference>
<keyword evidence="15" id="KW-1185">Reference proteome</keyword>
<keyword evidence="5" id="KW-0235">DNA replication</keyword>
<feature type="region of interest" description="Disordered" evidence="12">
    <location>
        <begin position="390"/>
        <end position="424"/>
    </location>
</feature>
<dbReference type="GO" id="GO:0046872">
    <property type="term" value="F:metal ion binding"/>
    <property type="evidence" value="ECO:0007669"/>
    <property type="project" value="UniProtKB-KW"/>
</dbReference>
<dbReference type="GO" id="GO:0003677">
    <property type="term" value="F:DNA binding"/>
    <property type="evidence" value="ECO:0007669"/>
    <property type="project" value="InterPro"/>
</dbReference>
<evidence type="ECO:0000313" key="15">
    <source>
        <dbReference type="Proteomes" id="UP000002145"/>
    </source>
</evidence>
<proteinExistence type="inferred from homology"/>